<keyword evidence="2" id="KW-1185">Reference proteome</keyword>
<protein>
    <submittedName>
        <fullName evidence="1">Transcription factor</fullName>
    </submittedName>
</protein>
<proteinExistence type="predicted"/>
<reference evidence="1 2" key="1">
    <citation type="journal article" date="2017" name="Int J Environ Stud">
        <title>Does the Miocene-Pliocene relict legume Oxytropis triphylla form nitrogen-fixing nodules with a combination of bacterial strains?</title>
        <authorList>
            <person name="Safronova V."/>
            <person name="Belimov A."/>
            <person name="Sazanova A."/>
            <person name="Kuznetsova I."/>
            <person name="Popova J."/>
            <person name="Andronov E."/>
            <person name="Verkhozina A."/>
            <person name="Tikhonovich I."/>
        </authorList>
    </citation>
    <scope>NUCLEOTIDE SEQUENCE [LARGE SCALE GENOMIC DNA]</scope>
    <source>
        <strain evidence="1 2">Tri-38</strain>
    </source>
</reference>
<dbReference type="Proteomes" id="UP000232163">
    <property type="component" value="Unassembled WGS sequence"/>
</dbReference>
<organism evidence="1 2">
    <name type="scientific">Phyllobacterium zundukense</name>
    <dbReference type="NCBI Taxonomy" id="1867719"/>
    <lineage>
        <taxon>Bacteria</taxon>
        <taxon>Pseudomonadati</taxon>
        <taxon>Pseudomonadota</taxon>
        <taxon>Alphaproteobacteria</taxon>
        <taxon>Hyphomicrobiales</taxon>
        <taxon>Phyllobacteriaceae</taxon>
        <taxon>Phyllobacterium</taxon>
    </lineage>
</organism>
<sequence length="80" mass="8933">MPLYIKDDRIDDLARRYQAAVKAPSKTEAVRLALQRALDEQLGQPTLAEVAAGFCRNLRSKANLNKGLPADKAFRDSLYD</sequence>
<dbReference type="OrthoDB" id="9814421at2"/>
<name>A0A2N9VTH9_9HYPH</name>
<dbReference type="AlphaFoldDB" id="A0A2N9VTH9"/>
<dbReference type="KEGG" id="pht:BLM14_17780"/>
<comment type="caution">
    <text evidence="1">The sequence shown here is derived from an EMBL/GenBank/DDBJ whole genome shotgun (WGS) entry which is preliminary data.</text>
</comment>
<dbReference type="RefSeq" id="WP_100000657.1">
    <property type="nucleotide sequence ID" value="NZ_CP017940.1"/>
</dbReference>
<gene>
    <name evidence="1" type="ORF">B5P45_20305</name>
</gene>
<dbReference type="InterPro" id="IPR011660">
    <property type="entry name" value="VapB-like"/>
</dbReference>
<accession>A0A2N9VTH9</accession>
<dbReference type="EMBL" id="MZMT01000049">
    <property type="protein sequence ID" value="PIO42797.1"/>
    <property type="molecule type" value="Genomic_DNA"/>
</dbReference>
<dbReference type="Pfam" id="PF07704">
    <property type="entry name" value="PSK_trans_fac"/>
    <property type="match status" value="1"/>
</dbReference>
<evidence type="ECO:0000313" key="2">
    <source>
        <dbReference type="Proteomes" id="UP000232163"/>
    </source>
</evidence>
<evidence type="ECO:0000313" key="1">
    <source>
        <dbReference type="EMBL" id="PIO42797.1"/>
    </source>
</evidence>